<protein>
    <submittedName>
        <fullName evidence="1">Uncharacterized protein</fullName>
    </submittedName>
</protein>
<gene>
    <name evidence="1" type="ORF">SMTD_LOCUS15761</name>
</gene>
<dbReference type="PANTHER" id="PTHR31649">
    <property type="entry name" value="AGAP009604-PA"/>
    <property type="match status" value="1"/>
</dbReference>
<accession>A0A183PN23</accession>
<dbReference type="InterPro" id="IPR006616">
    <property type="entry name" value="DM9_repeat"/>
</dbReference>
<dbReference type="PANTHER" id="PTHR31649:SF1">
    <property type="entry name" value="FARNESOIC ACID O-METHYL TRANSFERASE DOMAIN-CONTAINING PROTEIN"/>
    <property type="match status" value="1"/>
</dbReference>
<dbReference type="AlphaFoldDB" id="A0A183PN23"/>
<dbReference type="Proteomes" id="UP000269396">
    <property type="component" value="Unassembled WGS sequence"/>
</dbReference>
<dbReference type="SMART" id="SM00696">
    <property type="entry name" value="DM9"/>
    <property type="match status" value="1"/>
</dbReference>
<dbReference type="Pfam" id="PF11901">
    <property type="entry name" value="DM9"/>
    <property type="match status" value="1"/>
</dbReference>
<dbReference type="STRING" id="31246.A0A183PN23"/>
<keyword evidence="2" id="KW-1185">Reference proteome</keyword>
<sequence length="148" mass="16348">MTGSSMNQGLANGSNEMLNKMIVTSSKFGESCTTPKPSHFDIQAENVQTVKTNIGSITAAKFKDLKRRVDKVLQYQWIPASFGRVPAGALLAGITNTSEPLYIARAMVQDELCIGKLNCSQKFALLPYKGKENKVKHYDVLCFIEQKD</sequence>
<evidence type="ECO:0000313" key="2">
    <source>
        <dbReference type="Proteomes" id="UP000269396"/>
    </source>
</evidence>
<dbReference type="EMBL" id="UZAL01036261">
    <property type="protein sequence ID" value="VDP69427.1"/>
    <property type="molecule type" value="Genomic_DNA"/>
</dbReference>
<reference evidence="1 2" key="1">
    <citation type="submission" date="2018-11" db="EMBL/GenBank/DDBJ databases">
        <authorList>
            <consortium name="Pathogen Informatics"/>
        </authorList>
    </citation>
    <scope>NUCLEOTIDE SEQUENCE [LARGE SCALE GENOMIC DNA]</scope>
    <source>
        <strain>Denwood</strain>
        <strain evidence="2">Zambia</strain>
    </source>
</reference>
<organism evidence="1 2">
    <name type="scientific">Schistosoma mattheei</name>
    <dbReference type="NCBI Taxonomy" id="31246"/>
    <lineage>
        <taxon>Eukaryota</taxon>
        <taxon>Metazoa</taxon>
        <taxon>Spiralia</taxon>
        <taxon>Lophotrochozoa</taxon>
        <taxon>Platyhelminthes</taxon>
        <taxon>Trematoda</taxon>
        <taxon>Digenea</taxon>
        <taxon>Strigeidida</taxon>
        <taxon>Schistosomatoidea</taxon>
        <taxon>Schistosomatidae</taxon>
        <taxon>Schistosoma</taxon>
    </lineage>
</organism>
<evidence type="ECO:0000313" key="1">
    <source>
        <dbReference type="EMBL" id="VDP69427.1"/>
    </source>
</evidence>
<proteinExistence type="predicted"/>
<name>A0A183PN23_9TREM</name>